<dbReference type="OrthoDB" id="1936883at2759"/>
<accession>A0A7J6VWM9</accession>
<dbReference type="SUPFAM" id="SSF52540">
    <property type="entry name" value="P-loop containing nucleoside triphosphate hydrolases"/>
    <property type="match status" value="1"/>
</dbReference>
<evidence type="ECO:0000256" key="3">
    <source>
        <dbReference type="ARBA" id="ARBA00022737"/>
    </source>
</evidence>
<evidence type="ECO:0008006" key="8">
    <source>
        <dbReference type="Google" id="ProtNLM"/>
    </source>
</evidence>
<feature type="domain" description="Disease resistance protein At4g27190-like leucine-rich repeats" evidence="5">
    <location>
        <begin position="862"/>
        <end position="931"/>
    </location>
</feature>
<dbReference type="AlphaFoldDB" id="A0A7J6VWM9"/>
<dbReference type="Proteomes" id="UP000554482">
    <property type="component" value="Unassembled WGS sequence"/>
</dbReference>
<dbReference type="EMBL" id="JABWDY010025359">
    <property type="protein sequence ID" value="KAF5189514.1"/>
    <property type="molecule type" value="Genomic_DNA"/>
</dbReference>
<protein>
    <recommendedName>
        <fullName evidence="8">NB-ARC domain-containing protein</fullName>
    </recommendedName>
</protein>
<dbReference type="Pfam" id="PF00931">
    <property type="entry name" value="NB-ARC"/>
    <property type="match status" value="1"/>
</dbReference>
<dbReference type="PANTHER" id="PTHR33463">
    <property type="entry name" value="NB-ARC DOMAIN-CONTAINING PROTEIN-RELATED"/>
    <property type="match status" value="1"/>
</dbReference>
<proteinExistence type="inferred from homology"/>
<dbReference type="SUPFAM" id="SSF52047">
    <property type="entry name" value="RNI-like"/>
    <property type="match status" value="1"/>
</dbReference>
<dbReference type="InterPro" id="IPR050905">
    <property type="entry name" value="Plant_NBS-LRR"/>
</dbReference>
<evidence type="ECO:0000259" key="5">
    <source>
        <dbReference type="Pfam" id="PF23247"/>
    </source>
</evidence>
<dbReference type="InterPro" id="IPR002182">
    <property type="entry name" value="NB-ARC"/>
</dbReference>
<keyword evidence="3" id="KW-0677">Repeat</keyword>
<evidence type="ECO:0000256" key="2">
    <source>
        <dbReference type="ARBA" id="ARBA00022614"/>
    </source>
</evidence>
<name>A0A7J6VWM9_THATH</name>
<dbReference type="PANTHER" id="PTHR33463:SF209">
    <property type="entry name" value="DISEASE RESISTANCE PROTEIN RPS2-LIKE"/>
    <property type="match status" value="1"/>
</dbReference>
<dbReference type="Gene3D" id="3.80.10.10">
    <property type="entry name" value="Ribonuclease Inhibitor"/>
    <property type="match status" value="2"/>
</dbReference>
<dbReference type="SMART" id="SM00369">
    <property type="entry name" value="LRR_TYP"/>
    <property type="match status" value="5"/>
</dbReference>
<evidence type="ECO:0000313" key="7">
    <source>
        <dbReference type="Proteomes" id="UP000554482"/>
    </source>
</evidence>
<dbReference type="InterPro" id="IPR057135">
    <property type="entry name" value="At4g27190-like_LRR"/>
</dbReference>
<organism evidence="6 7">
    <name type="scientific">Thalictrum thalictroides</name>
    <name type="common">Rue-anemone</name>
    <name type="synonym">Anemone thalictroides</name>
    <dbReference type="NCBI Taxonomy" id="46969"/>
    <lineage>
        <taxon>Eukaryota</taxon>
        <taxon>Viridiplantae</taxon>
        <taxon>Streptophyta</taxon>
        <taxon>Embryophyta</taxon>
        <taxon>Tracheophyta</taxon>
        <taxon>Spermatophyta</taxon>
        <taxon>Magnoliopsida</taxon>
        <taxon>Ranunculales</taxon>
        <taxon>Ranunculaceae</taxon>
        <taxon>Thalictroideae</taxon>
        <taxon>Thalictrum</taxon>
    </lineage>
</organism>
<sequence length="986" mass="112802">MEFHGIHQANYLDAFKGLSDPCPLVIDNVVNKIFRVFNNRVLQQADYLENFKRLSDPSPLVNEIVQVMENFFSVAIVFTGWNGIGKERILKYVAKRAMEAKSFDIVIWMIEKRNASSIRKFQMRVAEQLGVAFNKIDDSDDEKEDEGTADENVSGRIAACLEHKKFVLVHNGNWELIDLKKMGIPVSRGADYAMVLVVSSEDRKHHEVVSMENLSDQEVWDLVYEECIDIASCPSLRIGGITPNDVMACIICMNFSPYPTQYLSFMLRFWFAEGFIGGANLDLKTSFGFGQVMLEELYDHCIIDKCQGKLGSNVKTVMVRMIESNGYNLRFLTVTGAFGYDIVDANRKISVKYVRSLSPQVLFQLSTIIFLGLIMELPEDIFVNMTNVTTIDLSKTWIKSFPPSMLCLTNLKFLNLTYCKVLEPHQLNSIRYFKKIELLDLSETLFKEFPDNTFEGLDSLRLLDLSECSELFSLPSSIFSLINLEHLYLRSCRNLTSLPSSIQGLEKLQVLQMTGTKLIEIPQHFFKSMYSLIELDLSSNLQLTSIHTSSFTNILPNLQILNLSSVPVSQLSLKNRSSLETITLSNKNLEKLDLSNTNLKKFPIIQGDQNLIPLKQLELLNTKHLITVDWKDIKWLPQEVNWAQCGDGTTSHMYIQPFQRSKDGNRDGVFISIGNANIFRTLTSSSTLWAKSMSRFVVYVCPCKEQGKGKTQTPRRAILCYDDIFSTIKRSIPSYERCLEMERVNKLPKGISGILSHAQFFILHDEKIIMRLSDLGIENMGALRECWLERCHAMQAVFSVGAKAQNQPMLKCLEKIQISNLMKLTHMCDSGRKLEHRSFGQLKHIQIEHCPQLVNVFSSSVCLKSLEVLEIKFCARLEEIFSGKGNEEDSLPQLKTLCLLELPALKNIIHNVWLESLEKAKIKGCPRLRELPLRSDSNIQNNKQKDPRIVVKCELKWWEQLQWKDENVKQQISFNDWKPFQIPKQG</sequence>
<evidence type="ECO:0000259" key="4">
    <source>
        <dbReference type="Pfam" id="PF00931"/>
    </source>
</evidence>
<feature type="domain" description="Disease resistance protein At4g27190-like leucine-rich repeats" evidence="5">
    <location>
        <begin position="782"/>
        <end position="861"/>
    </location>
</feature>
<gene>
    <name evidence="6" type="ORF">FRX31_020899</name>
</gene>
<reference evidence="6 7" key="1">
    <citation type="submission" date="2020-06" db="EMBL/GenBank/DDBJ databases">
        <title>Transcriptomic and genomic resources for Thalictrum thalictroides and T. hernandezii: Facilitating candidate gene discovery in an emerging model plant lineage.</title>
        <authorList>
            <person name="Arias T."/>
            <person name="Riano-Pachon D.M."/>
            <person name="Di Stilio V.S."/>
        </authorList>
    </citation>
    <scope>NUCLEOTIDE SEQUENCE [LARGE SCALE GENOMIC DNA]</scope>
    <source>
        <strain evidence="7">cv. WT478/WT964</strain>
        <tissue evidence="6">Leaves</tissue>
    </source>
</reference>
<keyword evidence="2" id="KW-0433">Leucine-rich repeat</keyword>
<dbReference type="SUPFAM" id="SSF52058">
    <property type="entry name" value="L domain-like"/>
    <property type="match status" value="1"/>
</dbReference>
<dbReference type="InterPro" id="IPR027417">
    <property type="entry name" value="P-loop_NTPase"/>
</dbReference>
<dbReference type="GO" id="GO:0043531">
    <property type="term" value="F:ADP binding"/>
    <property type="evidence" value="ECO:0007669"/>
    <property type="project" value="InterPro"/>
</dbReference>
<dbReference type="Pfam" id="PF23247">
    <property type="entry name" value="LRR_RPS2"/>
    <property type="match status" value="2"/>
</dbReference>
<dbReference type="InterPro" id="IPR032675">
    <property type="entry name" value="LRR_dom_sf"/>
</dbReference>
<comment type="caution">
    <text evidence="6">The sequence shown here is derived from an EMBL/GenBank/DDBJ whole genome shotgun (WGS) entry which is preliminary data.</text>
</comment>
<comment type="similarity">
    <text evidence="1">Belongs to the disease resistance NB-LRR family.</text>
</comment>
<dbReference type="InterPro" id="IPR003591">
    <property type="entry name" value="Leu-rich_rpt_typical-subtyp"/>
</dbReference>
<feature type="domain" description="NB-ARC" evidence="4">
    <location>
        <begin position="75"/>
        <end position="226"/>
    </location>
</feature>
<evidence type="ECO:0000256" key="1">
    <source>
        <dbReference type="ARBA" id="ARBA00008894"/>
    </source>
</evidence>
<keyword evidence="7" id="KW-1185">Reference proteome</keyword>
<evidence type="ECO:0000313" key="6">
    <source>
        <dbReference type="EMBL" id="KAF5189514.1"/>
    </source>
</evidence>